<accession>A0A1G7C769</accession>
<dbReference type="InterPro" id="IPR005311">
    <property type="entry name" value="PBP_dimer"/>
</dbReference>
<comment type="subcellular location">
    <subcellularLocation>
        <location evidence="1">Membrane</location>
    </subcellularLocation>
</comment>
<dbReference type="SUPFAM" id="SSF56601">
    <property type="entry name" value="beta-lactamase/transpeptidase-like"/>
    <property type="match status" value="1"/>
</dbReference>
<dbReference type="Gene3D" id="3.90.1310.10">
    <property type="entry name" value="Penicillin-binding protein 2a (Domain 2)"/>
    <property type="match status" value="1"/>
</dbReference>
<keyword evidence="3" id="KW-0472">Membrane</keyword>
<sequence length="644" mass="70742">MRRFIEARMRKRLRLAFLVLAVLFAALLAKLFHVQIVRNAELTEKAMENWDRELPFAGKRGEILDRNGNRIIGNRIAPTLYFMPSQNRDIAGTARKLAPLIDADPKKLEEQMSKRASIIKLAPEGKNIPYETAVRIGKMGIPGLYTGVDYVRDYPYGDMLSRLVGFTGYDNQGLAGIEYAYESTLTGKGEKVRLFVDAKGNPLPHVGDGWVEGAGGADVELTIDVRIQEIVERELEQAMLKYDAAQALSIVMAPDTGEILALASTPNFDPSDYSSVDPSIFNRNLPVWMTFEPGSTFKIITLAAALEEGKVNLEKDHFHDPGYALVEGTRLRCWKREGHGSQTFLEVVENSCNPGFIALGQRVGKDKLMQYIRDFGFGATTGSGIAGEASGILFSEEAFGPVEHATTSFGQGISVTPIQQVQAVAATINGGRIMKPYVVSRVLDPETGKAIKEIRPEEKRRVISEETSKQVRESLESVVANGSGRNAFVDGLRVAGKTGTAQKVEDGRYKEGDYIVSFIGFAPADDPDILVYVAVDSPKNEVQFGGTISAPIVGRIIGDVAAVRGIGPRKGQLEREYRWGDPVQIRVPDLTGKTYDEIRQMLYTVKLEWHGSKGGTVVRQLPEPGTLMEESGTLHLYAGPDEKD</sequence>
<dbReference type="PROSITE" id="PS51178">
    <property type="entry name" value="PASTA"/>
    <property type="match status" value="1"/>
</dbReference>
<dbReference type="Pfam" id="PF00905">
    <property type="entry name" value="Transpeptidase"/>
    <property type="match status" value="1"/>
</dbReference>
<dbReference type="Gene3D" id="3.40.710.10">
    <property type="entry name" value="DD-peptidase/beta-lactamase superfamily"/>
    <property type="match status" value="1"/>
</dbReference>
<dbReference type="InterPro" id="IPR036138">
    <property type="entry name" value="PBP_dimer_sf"/>
</dbReference>
<dbReference type="InterPro" id="IPR012338">
    <property type="entry name" value="Beta-lactam/transpept-like"/>
</dbReference>
<dbReference type="GO" id="GO:0071555">
    <property type="term" value="P:cell wall organization"/>
    <property type="evidence" value="ECO:0007669"/>
    <property type="project" value="TreeGrafter"/>
</dbReference>
<dbReference type="GO" id="GO:0008658">
    <property type="term" value="F:penicillin binding"/>
    <property type="evidence" value="ECO:0007669"/>
    <property type="project" value="InterPro"/>
</dbReference>
<dbReference type="AlphaFoldDB" id="A0A1G7C769"/>
<dbReference type="PANTHER" id="PTHR30627">
    <property type="entry name" value="PEPTIDOGLYCAN D,D-TRANSPEPTIDASE"/>
    <property type="match status" value="1"/>
</dbReference>
<dbReference type="STRING" id="426756.SAMN04488126_10749"/>
<organism evidence="5 6">
    <name type="scientific">Bhargavaea beijingensis</name>
    <dbReference type="NCBI Taxonomy" id="426756"/>
    <lineage>
        <taxon>Bacteria</taxon>
        <taxon>Bacillati</taxon>
        <taxon>Bacillota</taxon>
        <taxon>Bacilli</taxon>
        <taxon>Bacillales</taxon>
        <taxon>Caryophanaceae</taxon>
        <taxon>Bhargavaea</taxon>
    </lineage>
</organism>
<reference evidence="5 6" key="1">
    <citation type="submission" date="2016-10" db="EMBL/GenBank/DDBJ databases">
        <authorList>
            <person name="de Groot N.N."/>
        </authorList>
    </citation>
    <scope>NUCLEOTIDE SEQUENCE [LARGE SCALE GENOMIC DNA]</scope>
    <source>
        <strain evidence="5 6">CGMCC 1.6762</strain>
    </source>
</reference>
<evidence type="ECO:0000313" key="5">
    <source>
        <dbReference type="EMBL" id="SDE34610.1"/>
    </source>
</evidence>
<feature type="domain" description="PASTA" evidence="4">
    <location>
        <begin position="581"/>
        <end position="640"/>
    </location>
</feature>
<dbReference type="Gene3D" id="3.30.450.330">
    <property type="match status" value="1"/>
</dbReference>
<proteinExistence type="inferred from homology"/>
<dbReference type="EMBL" id="FNAR01000007">
    <property type="protein sequence ID" value="SDE34610.1"/>
    <property type="molecule type" value="Genomic_DNA"/>
</dbReference>
<evidence type="ECO:0000256" key="3">
    <source>
        <dbReference type="ARBA" id="ARBA00023136"/>
    </source>
</evidence>
<dbReference type="SUPFAM" id="SSF54184">
    <property type="entry name" value="Penicillin-binding protein 2x (pbp-2x), c-terminal domain"/>
    <property type="match status" value="1"/>
</dbReference>
<dbReference type="InterPro" id="IPR050515">
    <property type="entry name" value="Beta-lactam/transpept"/>
</dbReference>
<dbReference type="Pfam" id="PF03717">
    <property type="entry name" value="PBP_dimer"/>
    <property type="match status" value="1"/>
</dbReference>
<dbReference type="InterPro" id="IPR005543">
    <property type="entry name" value="PASTA_dom"/>
</dbReference>
<dbReference type="Proteomes" id="UP000198823">
    <property type="component" value="Unassembled WGS sequence"/>
</dbReference>
<name>A0A1G7C769_9BACL</name>
<dbReference type="SMART" id="SM00740">
    <property type="entry name" value="PASTA"/>
    <property type="match status" value="1"/>
</dbReference>
<evidence type="ECO:0000256" key="1">
    <source>
        <dbReference type="ARBA" id="ARBA00004370"/>
    </source>
</evidence>
<dbReference type="GO" id="GO:0005886">
    <property type="term" value="C:plasma membrane"/>
    <property type="evidence" value="ECO:0007669"/>
    <property type="project" value="TreeGrafter"/>
</dbReference>
<dbReference type="Pfam" id="PF03793">
    <property type="entry name" value="PASTA"/>
    <property type="match status" value="1"/>
</dbReference>
<evidence type="ECO:0000256" key="2">
    <source>
        <dbReference type="ARBA" id="ARBA00007171"/>
    </source>
</evidence>
<comment type="similarity">
    <text evidence="2">Belongs to the transpeptidase family.</text>
</comment>
<gene>
    <name evidence="5" type="ORF">SAMN04488126_10749</name>
</gene>
<dbReference type="SUPFAM" id="SSF56519">
    <property type="entry name" value="Penicillin binding protein dimerisation domain"/>
    <property type="match status" value="1"/>
</dbReference>
<dbReference type="PANTHER" id="PTHR30627:SF1">
    <property type="entry name" value="PEPTIDOGLYCAN D,D-TRANSPEPTIDASE FTSI"/>
    <property type="match status" value="1"/>
</dbReference>
<dbReference type="InterPro" id="IPR001460">
    <property type="entry name" value="PCN-bd_Tpept"/>
</dbReference>
<protein>
    <submittedName>
        <fullName evidence="5">Stage V sporulation protein D (Sporulation-specific penicillin-binding protein)</fullName>
    </submittedName>
</protein>
<evidence type="ECO:0000259" key="4">
    <source>
        <dbReference type="PROSITE" id="PS51178"/>
    </source>
</evidence>
<evidence type="ECO:0000313" key="6">
    <source>
        <dbReference type="Proteomes" id="UP000198823"/>
    </source>
</evidence>